<reference evidence="3" key="1">
    <citation type="submission" date="2022-05" db="EMBL/GenBank/DDBJ databases">
        <title>Schlegelella sp. nov., isolated from mangrove soil.</title>
        <authorList>
            <person name="Liu Y."/>
            <person name="Ge X."/>
            <person name="Liu W."/>
        </authorList>
    </citation>
    <scope>NUCLEOTIDE SEQUENCE</scope>
    <source>
        <strain evidence="3">S2-27</strain>
    </source>
</reference>
<evidence type="ECO:0000256" key="2">
    <source>
        <dbReference type="SAM" id="SignalP"/>
    </source>
</evidence>
<evidence type="ECO:0000313" key="4">
    <source>
        <dbReference type="Proteomes" id="UP001165541"/>
    </source>
</evidence>
<feature type="chain" id="PRO_5046939476" evidence="2">
    <location>
        <begin position="26"/>
        <end position="272"/>
    </location>
</feature>
<dbReference type="InterPro" id="IPR011990">
    <property type="entry name" value="TPR-like_helical_dom_sf"/>
</dbReference>
<sequence>MITLGRSGSRGVWHLAAWIVASALATGCATSPSAGESREIPTASDQTDAQKRARIRLELASAYFAQGQATTALDEVKQALQADPSMPQAYNLRGLIYASLSEDRLAEESFRRALQLDSRDADVMHNYGWFLCQRNRYPEAYAQFDATLAVPQYRDTTRTLFVKGVCQARAGALGEAEKSLMRAYELDPASPAIAVNLADVLYRRGELERARFYIRRVNNSPQFTNAETLWLAARIEHKIGNTSGAMDYGNQLKRRYPNSREAAAFERGAFND</sequence>
<dbReference type="SMART" id="SM00028">
    <property type="entry name" value="TPR"/>
    <property type="match status" value="4"/>
</dbReference>
<dbReference type="Proteomes" id="UP001165541">
    <property type="component" value="Unassembled WGS sequence"/>
</dbReference>
<dbReference type="EMBL" id="JAMKFE010000009">
    <property type="protein sequence ID" value="MCM5681005.1"/>
    <property type="molecule type" value="Genomic_DNA"/>
</dbReference>
<dbReference type="InterPro" id="IPR019734">
    <property type="entry name" value="TPR_rpt"/>
</dbReference>
<dbReference type="Gene3D" id="1.25.40.10">
    <property type="entry name" value="Tetratricopeptide repeat domain"/>
    <property type="match status" value="1"/>
</dbReference>
<keyword evidence="4" id="KW-1185">Reference proteome</keyword>
<dbReference type="RefSeq" id="WP_251779455.1">
    <property type="nucleotide sequence ID" value="NZ_JAMKFE010000009.1"/>
</dbReference>
<evidence type="ECO:0000313" key="3">
    <source>
        <dbReference type="EMBL" id="MCM5681005.1"/>
    </source>
</evidence>
<feature type="repeat" description="TPR" evidence="1">
    <location>
        <begin position="87"/>
        <end position="120"/>
    </location>
</feature>
<proteinExistence type="predicted"/>
<gene>
    <name evidence="3" type="primary">pilW</name>
    <name evidence="3" type="ORF">M8A51_15880</name>
</gene>
<dbReference type="NCBIfam" id="TIGR02521">
    <property type="entry name" value="type_IV_pilW"/>
    <property type="match status" value="1"/>
</dbReference>
<evidence type="ECO:0000256" key="1">
    <source>
        <dbReference type="PROSITE-ProRule" id="PRU00339"/>
    </source>
</evidence>
<dbReference type="InterPro" id="IPR013360">
    <property type="entry name" value="Pilus_4_PilW"/>
</dbReference>
<feature type="signal peptide" evidence="2">
    <location>
        <begin position="1"/>
        <end position="25"/>
    </location>
</feature>
<dbReference type="Pfam" id="PF14559">
    <property type="entry name" value="TPR_19"/>
    <property type="match status" value="1"/>
</dbReference>
<keyword evidence="1" id="KW-0802">TPR repeat</keyword>
<organism evidence="3 4">
    <name type="scientific">Caldimonas mangrovi</name>
    <dbReference type="NCBI Taxonomy" id="2944811"/>
    <lineage>
        <taxon>Bacteria</taxon>
        <taxon>Pseudomonadati</taxon>
        <taxon>Pseudomonadota</taxon>
        <taxon>Betaproteobacteria</taxon>
        <taxon>Burkholderiales</taxon>
        <taxon>Sphaerotilaceae</taxon>
        <taxon>Caldimonas</taxon>
    </lineage>
</organism>
<keyword evidence="2" id="KW-0732">Signal</keyword>
<dbReference type="PROSITE" id="PS50005">
    <property type="entry name" value="TPR"/>
    <property type="match status" value="2"/>
</dbReference>
<dbReference type="PANTHER" id="PTHR12558:SF13">
    <property type="entry name" value="CELL DIVISION CYCLE PROTEIN 27 HOMOLOG"/>
    <property type="match status" value="1"/>
</dbReference>
<dbReference type="PANTHER" id="PTHR12558">
    <property type="entry name" value="CELL DIVISION CYCLE 16,23,27"/>
    <property type="match status" value="1"/>
</dbReference>
<dbReference type="Pfam" id="PF13432">
    <property type="entry name" value="TPR_16"/>
    <property type="match status" value="1"/>
</dbReference>
<dbReference type="SUPFAM" id="SSF48452">
    <property type="entry name" value="TPR-like"/>
    <property type="match status" value="1"/>
</dbReference>
<dbReference type="Pfam" id="PF13174">
    <property type="entry name" value="TPR_6"/>
    <property type="match status" value="1"/>
</dbReference>
<accession>A0ABT0YQI7</accession>
<feature type="repeat" description="TPR" evidence="1">
    <location>
        <begin position="53"/>
        <end position="86"/>
    </location>
</feature>
<name>A0ABT0YQI7_9BURK</name>
<dbReference type="PROSITE" id="PS51257">
    <property type="entry name" value="PROKAR_LIPOPROTEIN"/>
    <property type="match status" value="1"/>
</dbReference>
<protein>
    <submittedName>
        <fullName evidence="3">Type IV pilus biogenesis/stability protein PilW</fullName>
    </submittedName>
</protein>
<comment type="caution">
    <text evidence="3">The sequence shown here is derived from an EMBL/GenBank/DDBJ whole genome shotgun (WGS) entry which is preliminary data.</text>
</comment>